<evidence type="ECO:0000313" key="2">
    <source>
        <dbReference type="EMBL" id="KAK4028596.1"/>
    </source>
</evidence>
<keyword evidence="3" id="KW-1185">Reference proteome</keyword>
<feature type="region of interest" description="Disordered" evidence="1">
    <location>
        <begin position="169"/>
        <end position="193"/>
    </location>
</feature>
<dbReference type="EMBL" id="JAOYFB010000039">
    <property type="protein sequence ID" value="KAK4028596.1"/>
    <property type="molecule type" value="Genomic_DNA"/>
</dbReference>
<reference evidence="2 3" key="1">
    <citation type="journal article" date="2023" name="Nucleic Acids Res.">
        <title>The hologenome of Daphnia magna reveals possible DNA methylation and microbiome-mediated evolution of the host genome.</title>
        <authorList>
            <person name="Chaturvedi A."/>
            <person name="Li X."/>
            <person name="Dhandapani V."/>
            <person name="Marshall H."/>
            <person name="Kissane S."/>
            <person name="Cuenca-Cambronero M."/>
            <person name="Asole G."/>
            <person name="Calvet F."/>
            <person name="Ruiz-Romero M."/>
            <person name="Marangio P."/>
            <person name="Guigo R."/>
            <person name="Rago D."/>
            <person name="Mirbahai L."/>
            <person name="Eastwood N."/>
            <person name="Colbourne J.K."/>
            <person name="Zhou J."/>
            <person name="Mallon E."/>
            <person name="Orsini L."/>
        </authorList>
    </citation>
    <scope>NUCLEOTIDE SEQUENCE [LARGE SCALE GENOMIC DNA]</scope>
    <source>
        <strain evidence="2">LRV0_1</strain>
    </source>
</reference>
<dbReference type="PANTHER" id="PTHR33198:SF8">
    <property type="entry name" value="CCHC-TYPE DOMAIN-CONTAINING PROTEIN"/>
    <property type="match status" value="1"/>
</dbReference>
<gene>
    <name evidence="2" type="ORF">OUZ56_021601</name>
</gene>
<proteinExistence type="predicted"/>
<dbReference type="PANTHER" id="PTHR33198">
    <property type="entry name" value="ANK_REP_REGION DOMAIN-CONTAINING PROTEIN-RELATED"/>
    <property type="match status" value="1"/>
</dbReference>
<organism evidence="2 3">
    <name type="scientific">Daphnia magna</name>
    <dbReference type="NCBI Taxonomy" id="35525"/>
    <lineage>
        <taxon>Eukaryota</taxon>
        <taxon>Metazoa</taxon>
        <taxon>Ecdysozoa</taxon>
        <taxon>Arthropoda</taxon>
        <taxon>Crustacea</taxon>
        <taxon>Branchiopoda</taxon>
        <taxon>Diplostraca</taxon>
        <taxon>Cladocera</taxon>
        <taxon>Anomopoda</taxon>
        <taxon>Daphniidae</taxon>
        <taxon>Daphnia</taxon>
    </lineage>
</organism>
<evidence type="ECO:0000256" key="1">
    <source>
        <dbReference type="SAM" id="MobiDB-lite"/>
    </source>
</evidence>
<accession>A0ABR0AU03</accession>
<comment type="caution">
    <text evidence="2">The sequence shown here is derived from an EMBL/GenBank/DDBJ whole genome shotgun (WGS) entry which is preliminary data.</text>
</comment>
<protein>
    <submittedName>
        <fullName evidence="2">Uncharacterized protein</fullName>
    </submittedName>
</protein>
<evidence type="ECO:0000313" key="3">
    <source>
        <dbReference type="Proteomes" id="UP001234178"/>
    </source>
</evidence>
<dbReference type="Proteomes" id="UP001234178">
    <property type="component" value="Unassembled WGS sequence"/>
</dbReference>
<sequence>MRNHWDDFVELSQLASYPITEHPAAFRMTPTMQQVVVVVLNITPVTITTPDQVLDRVADYVRAKRNLAIEERRQGPSESFDEFYIGLLRLVDVTDLCATCAETRLVTRIISGTRDEELETRKVKMISHQFFSSLTNGESARANKRTSSGQSGVVAILSKWVSFEQGQSDRQSSKECGACGRVSHAGGKVPSNG</sequence>
<name>A0ABR0AU03_9CRUS</name>